<evidence type="ECO:0000259" key="9">
    <source>
        <dbReference type="PROSITE" id="PS50110"/>
    </source>
</evidence>
<dbReference type="GO" id="GO:0000156">
    <property type="term" value="F:phosphorelay response regulator activity"/>
    <property type="evidence" value="ECO:0007669"/>
    <property type="project" value="TreeGrafter"/>
</dbReference>
<proteinExistence type="predicted"/>
<dbReference type="InterPro" id="IPR001867">
    <property type="entry name" value="OmpR/PhoB-type_DNA-bd"/>
</dbReference>
<dbReference type="InterPro" id="IPR039420">
    <property type="entry name" value="WalR-like"/>
</dbReference>
<gene>
    <name evidence="11" type="ORF">KHA91_12860</name>
</gene>
<dbReference type="Gene3D" id="6.10.250.690">
    <property type="match status" value="1"/>
</dbReference>
<dbReference type="PROSITE" id="PS50110">
    <property type="entry name" value="RESPONSE_REGULATORY"/>
    <property type="match status" value="1"/>
</dbReference>
<accession>A0A942UMZ4</accession>
<feature type="domain" description="Response regulatory" evidence="9">
    <location>
        <begin position="3"/>
        <end position="116"/>
    </location>
</feature>
<dbReference type="InterPro" id="IPR011006">
    <property type="entry name" value="CheY-like_superfamily"/>
</dbReference>
<evidence type="ECO:0000256" key="1">
    <source>
        <dbReference type="ARBA" id="ARBA00004496"/>
    </source>
</evidence>
<dbReference type="PANTHER" id="PTHR48111:SF22">
    <property type="entry name" value="REGULATOR OF RPOS"/>
    <property type="match status" value="1"/>
</dbReference>
<dbReference type="GO" id="GO:0005829">
    <property type="term" value="C:cytosol"/>
    <property type="evidence" value="ECO:0007669"/>
    <property type="project" value="TreeGrafter"/>
</dbReference>
<evidence type="ECO:0000256" key="4">
    <source>
        <dbReference type="ARBA" id="ARBA00023015"/>
    </source>
</evidence>
<dbReference type="SMART" id="SM00862">
    <property type="entry name" value="Trans_reg_C"/>
    <property type="match status" value="1"/>
</dbReference>
<keyword evidence="4" id="KW-0805">Transcription regulation</keyword>
<keyword evidence="5 8" id="KW-0238">DNA-binding</keyword>
<evidence type="ECO:0000313" key="12">
    <source>
        <dbReference type="Proteomes" id="UP000676456"/>
    </source>
</evidence>
<dbReference type="Gene3D" id="3.40.50.2300">
    <property type="match status" value="1"/>
</dbReference>
<dbReference type="InterPro" id="IPR001789">
    <property type="entry name" value="Sig_transdc_resp-reg_receiver"/>
</dbReference>
<sequence length="226" mass="26063">MKKILIIEDEEGLAEFIELELKHEGYDVMVAYDGRTGLDLAINENIDVILLDLMLPGLNGMEVCRRLKSIKDTPIIMLTARDSVMDRVLGLDSGADDYLPKPFAIEELLARIRVVIRREEKILEGPPLALTFKDLELDVESRMLKKGNELIELTKKEYDLLLMLMKNINRVLTREMLLEHIWGYDSIVETNVVDVYVRHLRNKIDSQGNKESYIQTIRGTGYVMRK</sequence>
<dbReference type="GO" id="GO:0000976">
    <property type="term" value="F:transcription cis-regulatory region binding"/>
    <property type="evidence" value="ECO:0007669"/>
    <property type="project" value="TreeGrafter"/>
</dbReference>
<dbReference type="FunFam" id="1.10.10.10:FF:000005">
    <property type="entry name" value="Two-component system response regulator"/>
    <property type="match status" value="1"/>
</dbReference>
<dbReference type="GO" id="GO:0006355">
    <property type="term" value="P:regulation of DNA-templated transcription"/>
    <property type="evidence" value="ECO:0007669"/>
    <property type="project" value="InterPro"/>
</dbReference>
<dbReference type="SUPFAM" id="SSF52172">
    <property type="entry name" value="CheY-like"/>
    <property type="match status" value="1"/>
</dbReference>
<evidence type="ECO:0000313" key="11">
    <source>
        <dbReference type="EMBL" id="MBS4223640.1"/>
    </source>
</evidence>
<comment type="caution">
    <text evidence="11">The sequence shown here is derived from an EMBL/GenBank/DDBJ whole genome shotgun (WGS) entry which is preliminary data.</text>
</comment>
<organism evidence="11 12">
    <name type="scientific">Lederbergia citrea</name>
    <dbReference type="NCBI Taxonomy" id="2833581"/>
    <lineage>
        <taxon>Bacteria</taxon>
        <taxon>Bacillati</taxon>
        <taxon>Bacillota</taxon>
        <taxon>Bacilli</taxon>
        <taxon>Bacillales</taxon>
        <taxon>Bacillaceae</taxon>
        <taxon>Lederbergia</taxon>
    </lineage>
</organism>
<evidence type="ECO:0000256" key="3">
    <source>
        <dbReference type="ARBA" id="ARBA00023012"/>
    </source>
</evidence>
<dbReference type="InterPro" id="IPR036388">
    <property type="entry name" value="WH-like_DNA-bd_sf"/>
</dbReference>
<feature type="domain" description="OmpR/PhoB-type" evidence="10">
    <location>
        <begin position="127"/>
        <end position="226"/>
    </location>
</feature>
<dbReference type="GO" id="GO:0032993">
    <property type="term" value="C:protein-DNA complex"/>
    <property type="evidence" value="ECO:0007669"/>
    <property type="project" value="TreeGrafter"/>
</dbReference>
<dbReference type="AlphaFoldDB" id="A0A942UMZ4"/>
<keyword evidence="2 7" id="KW-0597">Phosphoprotein</keyword>
<evidence type="ECO:0000256" key="5">
    <source>
        <dbReference type="ARBA" id="ARBA00023125"/>
    </source>
</evidence>
<dbReference type="EMBL" id="JAGYPN010000002">
    <property type="protein sequence ID" value="MBS4223640.1"/>
    <property type="molecule type" value="Genomic_DNA"/>
</dbReference>
<dbReference type="Pfam" id="PF00486">
    <property type="entry name" value="Trans_reg_C"/>
    <property type="match status" value="1"/>
</dbReference>
<dbReference type="Pfam" id="PF00072">
    <property type="entry name" value="Response_reg"/>
    <property type="match status" value="1"/>
</dbReference>
<dbReference type="PANTHER" id="PTHR48111">
    <property type="entry name" value="REGULATOR OF RPOS"/>
    <property type="match status" value="1"/>
</dbReference>
<dbReference type="Gene3D" id="1.10.10.10">
    <property type="entry name" value="Winged helix-like DNA-binding domain superfamily/Winged helix DNA-binding domain"/>
    <property type="match status" value="1"/>
</dbReference>
<evidence type="ECO:0000256" key="6">
    <source>
        <dbReference type="ARBA" id="ARBA00023163"/>
    </source>
</evidence>
<dbReference type="SUPFAM" id="SSF46894">
    <property type="entry name" value="C-terminal effector domain of the bipartite response regulators"/>
    <property type="match status" value="1"/>
</dbReference>
<evidence type="ECO:0000256" key="7">
    <source>
        <dbReference type="PROSITE-ProRule" id="PRU00169"/>
    </source>
</evidence>
<keyword evidence="3" id="KW-0902">Two-component regulatory system</keyword>
<dbReference type="Proteomes" id="UP000676456">
    <property type="component" value="Unassembled WGS sequence"/>
</dbReference>
<feature type="modified residue" description="4-aspartylphosphate" evidence="7">
    <location>
        <position position="52"/>
    </location>
</feature>
<protein>
    <submittedName>
        <fullName evidence="11">Response regulator transcription factor</fullName>
    </submittedName>
</protein>
<dbReference type="CDD" id="cd00383">
    <property type="entry name" value="trans_reg_C"/>
    <property type="match status" value="1"/>
</dbReference>
<dbReference type="SMART" id="SM00448">
    <property type="entry name" value="REC"/>
    <property type="match status" value="1"/>
</dbReference>
<evidence type="ECO:0000256" key="2">
    <source>
        <dbReference type="ARBA" id="ARBA00022553"/>
    </source>
</evidence>
<comment type="subcellular location">
    <subcellularLocation>
        <location evidence="1">Cytoplasm</location>
    </subcellularLocation>
</comment>
<dbReference type="RefSeq" id="WP_213098634.1">
    <property type="nucleotide sequence ID" value="NZ_JAGYPN010000002.1"/>
</dbReference>
<evidence type="ECO:0000259" key="10">
    <source>
        <dbReference type="PROSITE" id="PS51755"/>
    </source>
</evidence>
<dbReference type="FunFam" id="3.40.50.2300:FF:000001">
    <property type="entry name" value="DNA-binding response regulator PhoB"/>
    <property type="match status" value="1"/>
</dbReference>
<feature type="DNA-binding region" description="OmpR/PhoB-type" evidence="8">
    <location>
        <begin position="127"/>
        <end position="226"/>
    </location>
</feature>
<evidence type="ECO:0000256" key="8">
    <source>
        <dbReference type="PROSITE-ProRule" id="PRU01091"/>
    </source>
</evidence>
<reference evidence="11 12" key="1">
    <citation type="submission" date="2021-05" db="EMBL/GenBank/DDBJ databases">
        <title>Novel Bacillus species.</title>
        <authorList>
            <person name="Liu G."/>
        </authorList>
    </citation>
    <scope>NUCLEOTIDE SEQUENCE [LARGE SCALE GENOMIC DNA]</scope>
    <source>
        <strain evidence="11 12">FJAT-49682</strain>
    </source>
</reference>
<name>A0A942UMZ4_9BACI</name>
<dbReference type="PROSITE" id="PS51755">
    <property type="entry name" value="OMPR_PHOB"/>
    <property type="match status" value="1"/>
</dbReference>
<keyword evidence="12" id="KW-1185">Reference proteome</keyword>
<dbReference type="InterPro" id="IPR016032">
    <property type="entry name" value="Sig_transdc_resp-reg_C-effctor"/>
</dbReference>
<keyword evidence="6" id="KW-0804">Transcription</keyword>